<sequence>MVETVQLDRVENARLDGEQAPELAIVVPSFNERDNIKSLYEKVTTALAGVPFEFIVVDDNSPDGTAELTKELSRQHSNIRCIRRFGRRGLSSACVEGMASTAAPYVAVIDADHQHDERILPEMLAAAKAGADIAIGSRFVEDGSVGKGLSSTRLKGSEFATRLASFIVGRDISDPMSGFFLMPRRKFEEVAPFLNRDGFKILLDILATSARHGAPLSVREVGYSFRERNAGESKMSSIIVVQFLGLWLSQLTNGRLPMSFLLFAMVGISGLLVHLAVLWLTNVVLAIGFVAAQIVATLSAMVWNFFLNNTLTYADRKLKGRKMVIGLIEFIAICSVGGIASVSVASNIYASEPQPLVAGVAGALMSAVFNYCVTRAYTWK</sequence>
<name>A0A1M4ZIK8_9HYPH</name>
<keyword evidence="6 8" id="KW-1133">Transmembrane helix</keyword>
<dbReference type="InterPro" id="IPR007267">
    <property type="entry name" value="GtrA_DPMS_TM"/>
</dbReference>
<feature type="transmembrane region" description="Helical" evidence="8">
    <location>
        <begin position="286"/>
        <end position="306"/>
    </location>
</feature>
<dbReference type="InterPro" id="IPR029044">
    <property type="entry name" value="Nucleotide-diphossugar_trans"/>
</dbReference>
<feature type="transmembrane region" description="Helical" evidence="8">
    <location>
        <begin position="356"/>
        <end position="373"/>
    </location>
</feature>
<organism evidence="11 12">
    <name type="scientific">Kaistia soli DSM 19436</name>
    <dbReference type="NCBI Taxonomy" id="1122133"/>
    <lineage>
        <taxon>Bacteria</taxon>
        <taxon>Pseudomonadati</taxon>
        <taxon>Pseudomonadota</taxon>
        <taxon>Alphaproteobacteria</taxon>
        <taxon>Hyphomicrobiales</taxon>
        <taxon>Kaistiaceae</taxon>
        <taxon>Kaistia</taxon>
    </lineage>
</organism>
<feature type="transmembrane region" description="Helical" evidence="8">
    <location>
        <begin position="260"/>
        <end position="280"/>
    </location>
</feature>
<dbReference type="CDD" id="cd06442">
    <property type="entry name" value="DPM1_like"/>
    <property type="match status" value="1"/>
</dbReference>
<evidence type="ECO:0000313" key="11">
    <source>
        <dbReference type="EMBL" id="SHF17841.1"/>
    </source>
</evidence>
<feature type="transmembrane region" description="Helical" evidence="8">
    <location>
        <begin position="327"/>
        <end position="350"/>
    </location>
</feature>
<dbReference type="InterPro" id="IPR001173">
    <property type="entry name" value="Glyco_trans_2-like"/>
</dbReference>
<dbReference type="GO" id="GO:0009247">
    <property type="term" value="P:glycolipid biosynthetic process"/>
    <property type="evidence" value="ECO:0007669"/>
    <property type="project" value="TreeGrafter"/>
</dbReference>
<keyword evidence="7 8" id="KW-0472">Membrane</keyword>
<evidence type="ECO:0000313" key="12">
    <source>
        <dbReference type="Proteomes" id="UP000184485"/>
    </source>
</evidence>
<dbReference type="Gene3D" id="3.90.550.10">
    <property type="entry name" value="Spore Coat Polysaccharide Biosynthesis Protein SpsA, Chain A"/>
    <property type="match status" value="1"/>
</dbReference>
<evidence type="ECO:0000256" key="4">
    <source>
        <dbReference type="ARBA" id="ARBA00022679"/>
    </source>
</evidence>
<dbReference type="RefSeq" id="WP_244540174.1">
    <property type="nucleotide sequence ID" value="NZ_FQUP01000001.1"/>
</dbReference>
<dbReference type="GO" id="GO:0004582">
    <property type="term" value="F:dolichyl-phosphate beta-D-mannosyltransferase activity"/>
    <property type="evidence" value="ECO:0007669"/>
    <property type="project" value="InterPro"/>
</dbReference>
<dbReference type="Pfam" id="PF04138">
    <property type="entry name" value="GtrA_DPMS_TM"/>
    <property type="match status" value="1"/>
</dbReference>
<proteinExistence type="inferred from homology"/>
<dbReference type="InterPro" id="IPR039528">
    <property type="entry name" value="DPM1-like"/>
</dbReference>
<accession>A0A1M4ZIK8</accession>
<dbReference type="Proteomes" id="UP000184485">
    <property type="component" value="Unassembled WGS sequence"/>
</dbReference>
<comment type="subcellular location">
    <subcellularLocation>
        <location evidence="1">Membrane</location>
        <topology evidence="1">Multi-pass membrane protein</topology>
    </subcellularLocation>
</comment>
<dbReference type="AlphaFoldDB" id="A0A1M4ZIK8"/>
<dbReference type="Pfam" id="PF00535">
    <property type="entry name" value="Glycos_transf_2"/>
    <property type="match status" value="1"/>
</dbReference>
<keyword evidence="5 8" id="KW-0812">Transmembrane</keyword>
<keyword evidence="3 11" id="KW-0328">Glycosyltransferase</keyword>
<evidence type="ECO:0000259" key="10">
    <source>
        <dbReference type="Pfam" id="PF04138"/>
    </source>
</evidence>
<dbReference type="PANTHER" id="PTHR43398:SF1">
    <property type="entry name" value="DOLICHOL-PHOSPHATE MANNOSYLTRANSFERASE SUBUNIT 1"/>
    <property type="match status" value="1"/>
</dbReference>
<keyword evidence="4 11" id="KW-0808">Transferase</keyword>
<keyword evidence="12" id="KW-1185">Reference proteome</keyword>
<dbReference type="PANTHER" id="PTHR43398">
    <property type="entry name" value="DOLICHOL-PHOSPHATE MANNOSYLTRANSFERASE SUBUNIT 1"/>
    <property type="match status" value="1"/>
</dbReference>
<evidence type="ECO:0000256" key="8">
    <source>
        <dbReference type="SAM" id="Phobius"/>
    </source>
</evidence>
<feature type="domain" description="GtrA/DPMS transmembrane" evidence="10">
    <location>
        <begin position="263"/>
        <end position="379"/>
    </location>
</feature>
<evidence type="ECO:0000256" key="7">
    <source>
        <dbReference type="ARBA" id="ARBA00023136"/>
    </source>
</evidence>
<dbReference type="STRING" id="1122133.SAMN02745157_1828"/>
<reference evidence="11 12" key="1">
    <citation type="submission" date="2016-11" db="EMBL/GenBank/DDBJ databases">
        <authorList>
            <person name="Jaros S."/>
            <person name="Januszkiewicz K."/>
            <person name="Wedrychowicz H."/>
        </authorList>
    </citation>
    <scope>NUCLEOTIDE SEQUENCE [LARGE SCALE GENOMIC DNA]</scope>
    <source>
        <strain evidence="11 12">DSM 19436</strain>
    </source>
</reference>
<dbReference type="EMBL" id="FQUP01000001">
    <property type="protein sequence ID" value="SHF17841.1"/>
    <property type="molecule type" value="Genomic_DNA"/>
</dbReference>
<dbReference type="GO" id="GO:0016020">
    <property type="term" value="C:membrane"/>
    <property type="evidence" value="ECO:0007669"/>
    <property type="project" value="UniProtKB-SubCell"/>
</dbReference>
<protein>
    <submittedName>
        <fullName evidence="11">Dolichol-phosphate mannosyltransferase</fullName>
    </submittedName>
</protein>
<feature type="domain" description="Glycosyltransferase 2-like" evidence="9">
    <location>
        <begin position="25"/>
        <end position="190"/>
    </location>
</feature>
<evidence type="ECO:0000256" key="1">
    <source>
        <dbReference type="ARBA" id="ARBA00004141"/>
    </source>
</evidence>
<dbReference type="GO" id="GO:0000271">
    <property type="term" value="P:polysaccharide biosynthetic process"/>
    <property type="evidence" value="ECO:0007669"/>
    <property type="project" value="InterPro"/>
</dbReference>
<evidence type="ECO:0000259" key="9">
    <source>
        <dbReference type="Pfam" id="PF00535"/>
    </source>
</evidence>
<evidence type="ECO:0000256" key="5">
    <source>
        <dbReference type="ARBA" id="ARBA00022692"/>
    </source>
</evidence>
<dbReference type="SUPFAM" id="SSF53448">
    <property type="entry name" value="Nucleotide-diphospho-sugar transferases"/>
    <property type="match status" value="1"/>
</dbReference>
<evidence type="ECO:0000256" key="2">
    <source>
        <dbReference type="ARBA" id="ARBA00006739"/>
    </source>
</evidence>
<evidence type="ECO:0000256" key="6">
    <source>
        <dbReference type="ARBA" id="ARBA00022989"/>
    </source>
</evidence>
<evidence type="ECO:0000256" key="3">
    <source>
        <dbReference type="ARBA" id="ARBA00022676"/>
    </source>
</evidence>
<comment type="similarity">
    <text evidence="2">Belongs to the glycosyltransferase 2 family.</text>
</comment>
<gene>
    <name evidence="11" type="ORF">SAMN02745157_1828</name>
</gene>